<dbReference type="PANTHER" id="PTHR12296">
    <property type="entry name" value="DENN DOMAIN-CONTAINING PROTEIN 4"/>
    <property type="match status" value="1"/>
</dbReference>
<dbReference type="SMART" id="SM00799">
    <property type="entry name" value="DENN"/>
    <property type="match status" value="1"/>
</dbReference>
<comment type="caution">
    <text evidence="3">The sequence shown here is derived from an EMBL/GenBank/DDBJ whole genome shotgun (WGS) entry which is preliminary data.</text>
</comment>
<dbReference type="Gene3D" id="3.40.50.11500">
    <property type="match status" value="1"/>
</dbReference>
<dbReference type="PANTHER" id="PTHR12296:SF21">
    <property type="entry name" value="DENN DOMAIN-CONTAINING PROTEIN 3"/>
    <property type="match status" value="1"/>
</dbReference>
<accession>A0A0M0LQG7</accession>
<organism evidence="3 4">
    <name type="scientific">Chrysochromulina tobinii</name>
    <dbReference type="NCBI Taxonomy" id="1460289"/>
    <lineage>
        <taxon>Eukaryota</taxon>
        <taxon>Haptista</taxon>
        <taxon>Haptophyta</taxon>
        <taxon>Prymnesiophyceae</taxon>
        <taxon>Prymnesiales</taxon>
        <taxon>Chrysochromulinaceae</taxon>
        <taxon>Chrysochromulina</taxon>
    </lineage>
</organism>
<dbReference type="InterPro" id="IPR043153">
    <property type="entry name" value="DENN_C"/>
</dbReference>
<name>A0A0M0LQG7_9EUKA</name>
<feature type="compositionally biased region" description="Basic and acidic residues" evidence="1">
    <location>
        <begin position="411"/>
        <end position="422"/>
    </location>
</feature>
<evidence type="ECO:0000313" key="3">
    <source>
        <dbReference type="EMBL" id="KOO53246.1"/>
    </source>
</evidence>
<dbReference type="InterPro" id="IPR001194">
    <property type="entry name" value="cDENN_dom"/>
</dbReference>
<dbReference type="InterPro" id="IPR037516">
    <property type="entry name" value="Tripartite_DENN"/>
</dbReference>
<dbReference type="InterPro" id="IPR051696">
    <property type="entry name" value="DENN_Domain_GEFs"/>
</dbReference>
<dbReference type="PROSITE" id="PS50211">
    <property type="entry name" value="DENN"/>
    <property type="match status" value="1"/>
</dbReference>
<reference evidence="4" key="1">
    <citation type="journal article" date="2015" name="PLoS Genet.">
        <title>Genome Sequence and Transcriptome Analyses of Chrysochromulina tobin: Metabolic Tools for Enhanced Algal Fitness in the Prominent Order Prymnesiales (Haptophyceae).</title>
        <authorList>
            <person name="Hovde B.T."/>
            <person name="Deodato C.R."/>
            <person name="Hunsperger H.M."/>
            <person name="Ryken S.A."/>
            <person name="Yost W."/>
            <person name="Jha R.K."/>
            <person name="Patterson J."/>
            <person name="Monnat R.J. Jr."/>
            <person name="Barlow S.B."/>
            <person name="Starkenburg S.R."/>
            <person name="Cattolico R.A."/>
        </authorList>
    </citation>
    <scope>NUCLEOTIDE SEQUENCE</scope>
    <source>
        <strain evidence="4">CCMP291</strain>
    </source>
</reference>
<feature type="region of interest" description="Disordered" evidence="1">
    <location>
        <begin position="350"/>
        <end position="372"/>
    </location>
</feature>
<dbReference type="Pfam" id="PF02141">
    <property type="entry name" value="DENN"/>
    <property type="match status" value="1"/>
</dbReference>
<dbReference type="GO" id="GO:0031410">
    <property type="term" value="C:cytoplasmic vesicle"/>
    <property type="evidence" value="ECO:0007669"/>
    <property type="project" value="TreeGrafter"/>
</dbReference>
<dbReference type="Gene3D" id="3.30.450.200">
    <property type="match status" value="1"/>
</dbReference>
<dbReference type="EMBL" id="JWZX01000316">
    <property type="protein sequence ID" value="KOO53246.1"/>
    <property type="molecule type" value="Genomic_DNA"/>
</dbReference>
<dbReference type="AlphaFoldDB" id="A0A0M0LQG7"/>
<dbReference type="Pfam" id="PF03456">
    <property type="entry name" value="uDENN"/>
    <property type="match status" value="1"/>
</dbReference>
<gene>
    <name evidence="3" type="ORF">Ctob_010782</name>
</gene>
<protein>
    <submittedName>
        <fullName evidence="3">Denn domain-containing protein 4c-like protein</fullName>
    </submittedName>
</protein>
<sequence length="462" mass="50590">MDLAVFLLEDKEVHVRFRYPATADPPPRLAAFAFPESIDEELLDQPRDVCFCLTLSDGSRVHGSALQMCDPDPAASDRVTVRALVLLSKWPCYEAWKTLLHTIFSRRDELWPADAPLSPSGRARFPEASLDASSPSLVTLLEQTASVLRQSGQELGWMTTHPLWLPTPLAPLFRSLRWQPAEAAYLLTCVLTDQRVLLHSEDAHRLYCSACALKALITPLETSTIFIPLLPQHLMSADEAGTLLCDCTRPYLIGCSTALLSSMGRSPSSEVVLVDLDRGQIYAAQPFREWWGEPARSRSRAPERLQWLHFRAKHIDLIEYLRENHKSLKVLERSVEERLYAVWGDEAEMEADAPDAPDAPDAEADDVADDGEVAEAETAQAALDEAKAALAEAEAALVAAETAQATDAETDEAKAEEAKADDAPTLPADDADTSAVQGGALMEPPQPAASLPPLPLQTEVEI</sequence>
<dbReference type="GO" id="GO:0032483">
    <property type="term" value="P:regulation of Rab protein signal transduction"/>
    <property type="evidence" value="ECO:0007669"/>
    <property type="project" value="TreeGrafter"/>
</dbReference>
<dbReference type="OrthoDB" id="6019893at2759"/>
<evidence type="ECO:0000313" key="4">
    <source>
        <dbReference type="Proteomes" id="UP000037460"/>
    </source>
</evidence>
<proteinExistence type="predicted"/>
<evidence type="ECO:0000256" key="1">
    <source>
        <dbReference type="SAM" id="MobiDB-lite"/>
    </source>
</evidence>
<feature type="domain" description="UDENN" evidence="2">
    <location>
        <begin position="1"/>
        <end position="462"/>
    </location>
</feature>
<dbReference type="InterPro" id="IPR005113">
    <property type="entry name" value="uDENN_dom"/>
</dbReference>
<evidence type="ECO:0000259" key="2">
    <source>
        <dbReference type="PROSITE" id="PS50211"/>
    </source>
</evidence>
<feature type="compositionally biased region" description="Pro residues" evidence="1">
    <location>
        <begin position="444"/>
        <end position="455"/>
    </location>
</feature>
<keyword evidence="4" id="KW-1185">Reference proteome</keyword>
<dbReference type="Proteomes" id="UP000037460">
    <property type="component" value="Unassembled WGS sequence"/>
</dbReference>
<feature type="region of interest" description="Disordered" evidence="1">
    <location>
        <begin position="401"/>
        <end position="462"/>
    </location>
</feature>